<protein>
    <submittedName>
        <fullName evidence="9">ATP-binding cassette domain-containing protein</fullName>
    </submittedName>
</protein>
<evidence type="ECO:0000313" key="9">
    <source>
        <dbReference type="EMBL" id="NIY71543.1"/>
    </source>
</evidence>
<dbReference type="SUPFAM" id="SSF52540">
    <property type="entry name" value="P-loop containing nucleoside triphosphate hydrolases"/>
    <property type="match status" value="1"/>
</dbReference>
<proteinExistence type="predicted"/>
<dbReference type="PROSITE" id="PS00211">
    <property type="entry name" value="ABC_TRANSPORTER_1"/>
    <property type="match status" value="1"/>
</dbReference>
<dbReference type="RefSeq" id="WP_167636450.1">
    <property type="nucleotide sequence ID" value="NZ_JAATOP010000002.1"/>
</dbReference>
<reference evidence="9 10" key="1">
    <citation type="submission" date="2020-03" db="EMBL/GenBank/DDBJ databases">
        <title>Bacterial isolates of synthetic phycosphere.</title>
        <authorList>
            <person name="Fu H."/>
            <person name="Moran M.A."/>
        </authorList>
    </citation>
    <scope>NUCLEOTIDE SEQUENCE [LARGE SCALE GENOMIC DNA]</scope>
    <source>
        <strain evidence="9 10">HF1</strain>
    </source>
</reference>
<evidence type="ECO:0000256" key="3">
    <source>
        <dbReference type="ARBA" id="ARBA00022519"/>
    </source>
</evidence>
<dbReference type="InterPro" id="IPR027417">
    <property type="entry name" value="P-loop_NTPase"/>
</dbReference>
<keyword evidence="4" id="KW-0547">Nucleotide-binding</keyword>
<sequence length="229" mass="24628">MLTLDALEITQGDFRLGADMSFEAGQVTALIGPSGAGKSTLLSVVNGFFRQTSGRVLWQGKAIDDLQPDERPVATLFQDNNLFPHLTIAQNVGLALGPKLSFGSDPRVAEMLSAVGLTGMEGRKPARLSGGQQSRAALARVLLMDRPIVLLDEPFSALGPGLRTEMLDLVRSKLLTPDRCILLVTHDPDDARRSSDTVALIDDSEVAPPVPTEELFANPPERLKTYLGI</sequence>
<keyword evidence="5 9" id="KW-0067">ATP-binding</keyword>
<dbReference type="EMBL" id="JAATOP010000002">
    <property type="protein sequence ID" value="NIY71543.1"/>
    <property type="molecule type" value="Genomic_DNA"/>
</dbReference>
<evidence type="ECO:0000259" key="8">
    <source>
        <dbReference type="PROSITE" id="PS50893"/>
    </source>
</evidence>
<evidence type="ECO:0000256" key="4">
    <source>
        <dbReference type="ARBA" id="ARBA00022741"/>
    </source>
</evidence>
<keyword evidence="7" id="KW-0472">Membrane</keyword>
<keyword evidence="3" id="KW-0997">Cell inner membrane</keyword>
<dbReference type="PANTHER" id="PTHR42781">
    <property type="entry name" value="SPERMIDINE/PUTRESCINE IMPORT ATP-BINDING PROTEIN POTA"/>
    <property type="match status" value="1"/>
</dbReference>
<keyword evidence="10" id="KW-1185">Reference proteome</keyword>
<feature type="domain" description="ABC transporter" evidence="8">
    <location>
        <begin position="2"/>
        <end position="228"/>
    </location>
</feature>
<name>A0ABX0VU22_9RHOB</name>
<dbReference type="PROSITE" id="PS50893">
    <property type="entry name" value="ABC_TRANSPORTER_2"/>
    <property type="match status" value="1"/>
</dbReference>
<dbReference type="InterPro" id="IPR003593">
    <property type="entry name" value="AAA+_ATPase"/>
</dbReference>
<dbReference type="InterPro" id="IPR003439">
    <property type="entry name" value="ABC_transporter-like_ATP-bd"/>
</dbReference>
<evidence type="ECO:0000256" key="2">
    <source>
        <dbReference type="ARBA" id="ARBA00022475"/>
    </source>
</evidence>
<dbReference type="PANTHER" id="PTHR42781:SF1">
    <property type="entry name" value="THIAMINE IMPORT ATP-BINDING PROTEIN THIQ"/>
    <property type="match status" value="1"/>
</dbReference>
<evidence type="ECO:0000256" key="5">
    <source>
        <dbReference type="ARBA" id="ARBA00022840"/>
    </source>
</evidence>
<evidence type="ECO:0000256" key="6">
    <source>
        <dbReference type="ARBA" id="ARBA00022967"/>
    </source>
</evidence>
<evidence type="ECO:0000313" key="10">
    <source>
        <dbReference type="Proteomes" id="UP000709466"/>
    </source>
</evidence>
<dbReference type="Proteomes" id="UP000709466">
    <property type="component" value="Unassembled WGS sequence"/>
</dbReference>
<keyword evidence="1" id="KW-0813">Transport</keyword>
<evidence type="ECO:0000256" key="7">
    <source>
        <dbReference type="ARBA" id="ARBA00023136"/>
    </source>
</evidence>
<evidence type="ECO:0000256" key="1">
    <source>
        <dbReference type="ARBA" id="ARBA00022448"/>
    </source>
</evidence>
<dbReference type="SMART" id="SM00382">
    <property type="entry name" value="AAA"/>
    <property type="match status" value="1"/>
</dbReference>
<gene>
    <name evidence="9" type="ORF">HCZ30_03730</name>
</gene>
<dbReference type="InterPro" id="IPR017871">
    <property type="entry name" value="ABC_transporter-like_CS"/>
</dbReference>
<keyword evidence="2" id="KW-1003">Cell membrane</keyword>
<accession>A0ABX0VU22</accession>
<dbReference type="Gene3D" id="3.40.50.300">
    <property type="entry name" value="P-loop containing nucleotide triphosphate hydrolases"/>
    <property type="match status" value="1"/>
</dbReference>
<dbReference type="GO" id="GO:0005524">
    <property type="term" value="F:ATP binding"/>
    <property type="evidence" value="ECO:0007669"/>
    <property type="project" value="UniProtKB-KW"/>
</dbReference>
<dbReference type="InterPro" id="IPR050093">
    <property type="entry name" value="ABC_SmlMolc_Importer"/>
</dbReference>
<organism evidence="9 10">
    <name type="scientific">Marivivens donghaensis</name>
    <dbReference type="NCBI Taxonomy" id="1699413"/>
    <lineage>
        <taxon>Bacteria</taxon>
        <taxon>Pseudomonadati</taxon>
        <taxon>Pseudomonadota</taxon>
        <taxon>Alphaproteobacteria</taxon>
        <taxon>Rhodobacterales</taxon>
        <taxon>Paracoccaceae</taxon>
        <taxon>Marivivens group</taxon>
        <taxon>Marivivens</taxon>
    </lineage>
</organism>
<comment type="caution">
    <text evidence="9">The sequence shown here is derived from an EMBL/GenBank/DDBJ whole genome shotgun (WGS) entry which is preliminary data.</text>
</comment>
<keyword evidence="6" id="KW-1278">Translocase</keyword>
<dbReference type="Pfam" id="PF00005">
    <property type="entry name" value="ABC_tran"/>
    <property type="match status" value="1"/>
</dbReference>